<accession>A0A1I6P2Q8</accession>
<dbReference type="RefSeq" id="WP_092567349.1">
    <property type="nucleotide sequence ID" value="NZ_FNCL01000008.1"/>
</dbReference>
<dbReference type="EMBL" id="FOZW01000001">
    <property type="protein sequence ID" value="SFS34479.1"/>
    <property type="molecule type" value="Genomic_DNA"/>
</dbReference>
<feature type="transmembrane region" description="Helical" evidence="1">
    <location>
        <begin position="105"/>
        <end position="124"/>
    </location>
</feature>
<feature type="transmembrane region" description="Helical" evidence="1">
    <location>
        <begin position="7"/>
        <end position="23"/>
    </location>
</feature>
<evidence type="ECO:0000313" key="3">
    <source>
        <dbReference type="Proteomes" id="UP000199392"/>
    </source>
</evidence>
<sequence length="215" mass="23310">MSRRDIVIWVILLDALWLGAMLRPDWISWVVALNASVTFGACTLVRCVMDRRARSRVAEPQISGNPSGPLRFPVSRRIMRSLGWALWGMGLAGFVLIGIEGVANTELKVVLATFLLCPMGLFLLKGGRNVREIEVNGQEVRFRPVGAAVPLGEVAALRPAQAGKAASLIELDMKSPRGRYIPGAILQWKTGCKLNVVGCDAAAVRAALEQRVSGH</sequence>
<keyword evidence="1" id="KW-0812">Transmembrane</keyword>
<keyword evidence="1" id="KW-0472">Membrane</keyword>
<evidence type="ECO:0000313" key="2">
    <source>
        <dbReference type="EMBL" id="SFS34479.1"/>
    </source>
</evidence>
<dbReference type="Proteomes" id="UP000199392">
    <property type="component" value="Unassembled WGS sequence"/>
</dbReference>
<feature type="transmembrane region" description="Helical" evidence="1">
    <location>
        <begin position="29"/>
        <end position="49"/>
    </location>
</feature>
<feature type="transmembrane region" description="Helical" evidence="1">
    <location>
        <begin position="81"/>
        <end position="99"/>
    </location>
</feature>
<keyword evidence="3" id="KW-1185">Reference proteome</keyword>
<dbReference type="OrthoDB" id="9937374at2"/>
<protein>
    <submittedName>
        <fullName evidence="2">Uncharacterized protein</fullName>
    </submittedName>
</protein>
<gene>
    <name evidence="2" type="ORF">SAMN04488050_101276</name>
</gene>
<name>A0A1I6P2Q8_9RHOB</name>
<organism evidence="2 3">
    <name type="scientific">Alloyangia pacifica</name>
    <dbReference type="NCBI Taxonomy" id="311180"/>
    <lineage>
        <taxon>Bacteria</taxon>
        <taxon>Pseudomonadati</taxon>
        <taxon>Pseudomonadota</taxon>
        <taxon>Alphaproteobacteria</taxon>
        <taxon>Rhodobacterales</taxon>
        <taxon>Roseobacteraceae</taxon>
        <taxon>Alloyangia</taxon>
    </lineage>
</organism>
<proteinExistence type="predicted"/>
<evidence type="ECO:0000256" key="1">
    <source>
        <dbReference type="SAM" id="Phobius"/>
    </source>
</evidence>
<dbReference type="AlphaFoldDB" id="A0A1I6P2Q8"/>
<keyword evidence="1" id="KW-1133">Transmembrane helix</keyword>
<reference evidence="3" key="1">
    <citation type="submission" date="2016-10" db="EMBL/GenBank/DDBJ databases">
        <authorList>
            <person name="Varghese N."/>
            <person name="Submissions S."/>
        </authorList>
    </citation>
    <scope>NUCLEOTIDE SEQUENCE [LARGE SCALE GENOMIC DNA]</scope>
    <source>
        <strain evidence="3">DSM 26894</strain>
    </source>
</reference>